<comment type="caution">
    <text evidence="1">The sequence shown here is derived from an EMBL/GenBank/DDBJ whole genome shotgun (WGS) entry which is preliminary data.</text>
</comment>
<name>A0ABT1HZE5_STRSD</name>
<evidence type="ECO:0000313" key="1">
    <source>
        <dbReference type="EMBL" id="MCP2260865.1"/>
    </source>
</evidence>
<evidence type="ECO:0008006" key="3">
    <source>
        <dbReference type="Google" id="ProtNLM"/>
    </source>
</evidence>
<organism evidence="1 2">
    <name type="scientific">Streptoalloteichus tenebrarius (strain ATCC 17920 / DSM 40477 / JCM 4838 / CBS 697.72 / NBRC 16177 / NCIMB 11028 / NRRL B-12390 / A12253. 1 / ISP 5477)</name>
    <name type="common">Streptomyces tenebrarius</name>
    <dbReference type="NCBI Taxonomy" id="1933"/>
    <lineage>
        <taxon>Bacteria</taxon>
        <taxon>Bacillati</taxon>
        <taxon>Actinomycetota</taxon>
        <taxon>Actinomycetes</taxon>
        <taxon>Pseudonocardiales</taxon>
        <taxon>Pseudonocardiaceae</taxon>
        <taxon>Streptoalloteichus</taxon>
    </lineage>
</organism>
<gene>
    <name evidence="1" type="ORF">LX15_004585</name>
</gene>
<sequence length="162" mass="17954">MVARIASWADCCQDVRDRAGPFCGWSPSLGWRVVSEKPVRVTVCRGCCCGTRRKHPGVDHDWQLQRLRALAASAATRVEVRTSDCLDACEHSNLVVVHASGAKPVWLGFVLDETVLDDLEGWLAAGGPGRAPLPDALELHRVTPPARRVWAQRRQWTDDQHV</sequence>
<proteinExistence type="predicted"/>
<protein>
    <recommendedName>
        <fullName evidence="3">(2Fe-2S) ferredoxin domain-containing protein</fullName>
    </recommendedName>
</protein>
<evidence type="ECO:0000313" key="2">
    <source>
        <dbReference type="Proteomes" id="UP001205311"/>
    </source>
</evidence>
<keyword evidence="2" id="KW-1185">Reference proteome</keyword>
<reference evidence="1 2" key="1">
    <citation type="submission" date="2022-06" db="EMBL/GenBank/DDBJ databases">
        <title>Genomic Encyclopedia of Archaeal and Bacterial Type Strains, Phase II (KMG-II): from individual species to whole genera.</title>
        <authorList>
            <person name="Goeker M."/>
        </authorList>
    </citation>
    <scope>NUCLEOTIDE SEQUENCE [LARGE SCALE GENOMIC DNA]</scope>
    <source>
        <strain evidence="1 2">DSM 40477</strain>
    </source>
</reference>
<accession>A0ABT1HZE5</accession>
<dbReference type="EMBL" id="JAMTCP010000032">
    <property type="protein sequence ID" value="MCP2260865.1"/>
    <property type="molecule type" value="Genomic_DNA"/>
</dbReference>
<dbReference type="Proteomes" id="UP001205311">
    <property type="component" value="Unassembled WGS sequence"/>
</dbReference>